<evidence type="ECO:0000313" key="2">
    <source>
        <dbReference type="EMBL" id="PSC03820.1"/>
    </source>
</evidence>
<dbReference type="InterPro" id="IPR031709">
    <property type="entry name" value="PutAbiC"/>
</dbReference>
<accession>A0A2T1HQ91</accession>
<keyword evidence="1" id="KW-0472">Membrane</keyword>
<dbReference type="Proteomes" id="UP000239772">
    <property type="component" value="Unassembled WGS sequence"/>
</dbReference>
<feature type="transmembrane region" description="Helical" evidence="1">
    <location>
        <begin position="18"/>
        <end position="38"/>
    </location>
</feature>
<feature type="transmembrane region" description="Helical" evidence="1">
    <location>
        <begin position="62"/>
        <end position="82"/>
    </location>
</feature>
<dbReference type="RefSeq" id="WP_106338222.1">
    <property type="nucleotide sequence ID" value="NZ_PVZS01000020.1"/>
</dbReference>
<dbReference type="AlphaFoldDB" id="A0A2T1HQ91"/>
<gene>
    <name evidence="2" type="ORF">SLNSH_17070</name>
</gene>
<dbReference type="OrthoDB" id="7595298at2"/>
<keyword evidence="1" id="KW-0812">Transmembrane</keyword>
<proteinExistence type="predicted"/>
<dbReference type="EMBL" id="PVZS01000020">
    <property type="protein sequence ID" value="PSC03820.1"/>
    <property type="molecule type" value="Genomic_DNA"/>
</dbReference>
<organism evidence="2 3">
    <name type="scientific">Alsobacter soli</name>
    <dbReference type="NCBI Taxonomy" id="2109933"/>
    <lineage>
        <taxon>Bacteria</taxon>
        <taxon>Pseudomonadati</taxon>
        <taxon>Pseudomonadota</taxon>
        <taxon>Alphaproteobacteria</taxon>
        <taxon>Hyphomicrobiales</taxon>
        <taxon>Alsobacteraceae</taxon>
        <taxon>Alsobacter</taxon>
    </lineage>
</organism>
<keyword evidence="3" id="KW-1185">Reference proteome</keyword>
<dbReference type="Pfam" id="PF16872">
    <property type="entry name" value="putAbiC"/>
    <property type="match status" value="1"/>
</dbReference>
<reference evidence="3" key="1">
    <citation type="submission" date="2018-03" db="EMBL/GenBank/DDBJ databases">
        <authorList>
            <person name="Sun L."/>
            <person name="Liu H."/>
            <person name="Chen W."/>
            <person name="Huang K."/>
            <person name="Liu W."/>
            <person name="Gao X."/>
        </authorList>
    </citation>
    <scope>NUCLEOTIDE SEQUENCE [LARGE SCALE GENOMIC DNA]</scope>
    <source>
        <strain evidence="3">SH9</strain>
    </source>
</reference>
<protein>
    <submittedName>
        <fullName evidence="2">Uncharacterized protein</fullName>
    </submittedName>
</protein>
<sequence length="275" mass="31499">MSETQNDGPDGWKYDGSLWFLAALLLLVVAMWAAWPFLAQKLALWQWAKSDPPDLGLYGDQFGGINALFTAAALAVLLWAGWMQRADLQHQRKEFAEQRLETRNGQAVVARQAFEATFFRMLELQRGLHDRISFLGRHAGDAVLMISNKIKQNTESLSPTDVFKFEIGQHFEHQIYVYSKDSLGPYFRSLYHLFKLINDTEALEEQDRIRFANIVRSQLSDSVLVMIAANGCNDEMASGMRPLTIKYRLLKHMEREGLFGARVESCYPPETFLDR</sequence>
<comment type="caution">
    <text evidence="2">The sequence shown here is derived from an EMBL/GenBank/DDBJ whole genome shotgun (WGS) entry which is preliminary data.</text>
</comment>
<evidence type="ECO:0000313" key="3">
    <source>
        <dbReference type="Proteomes" id="UP000239772"/>
    </source>
</evidence>
<evidence type="ECO:0000256" key="1">
    <source>
        <dbReference type="SAM" id="Phobius"/>
    </source>
</evidence>
<name>A0A2T1HQ91_9HYPH</name>
<keyword evidence="1" id="KW-1133">Transmembrane helix</keyword>